<comment type="caution">
    <text evidence="6">The sequence shown here is derived from an EMBL/GenBank/DDBJ whole genome shotgun (WGS) entry which is preliminary data.</text>
</comment>
<evidence type="ECO:0000313" key="7">
    <source>
        <dbReference type="Proteomes" id="UP000192578"/>
    </source>
</evidence>
<proteinExistence type="predicted"/>
<sequence>MCRMFAYILLVSVYLIAVGGAVEMKANATVAAPQARQFEELGFASFPSYGFAHREPMSSGNGQDPWASPLPDYLVKSMNSPRQQKAADGPPATSPNSDSRPVPVKNNYKVAVSCGDDDMSVRMEFERPFHGLVYSKGYFNKPECVFVHGDNRSTVFNFAIGYNTCGSTNRSAQAQASRSTTTTAASTTTSTTPLPTTTTARPTFVTWPTQPVASTAAPRVVQPAFVPQAPAQVNPLFNQQLYQPQQQLNQPQQQYLPSNVNPYAQIPTNLLPTGMLGYPQQQLYNGGYPAQQQLIYPQQGQGYVNNGLLYPGVQNNNLGLYGGVAGYGPLGREMEDDLPAVDMRWVENTLLVQQDANVQDAMDDAKSLQCEWRERYNKKIVTEGYKVEMADVVRASFPGDNVGSYMQIKSGLGPLSPEAKGVIRIGSPLTLVVGLTNSSSKFDLMVHSCYAKSVGTTPSIPLVDENGCVLRDKYLGPFVTYTDPEQHFGGNKVVFAYFQAFKFPDSTEVDVECSVTICRTACPAQCFGRYKGADGQYVSNWTLKDTKKSIASSEDGGGKIQEVGVGSGMRGRSAANDLFSQGRILQALERRLNEVNGPQQREVKVQSGSPFLLNSPKFLQLRELTNDSSDAPVLKKMKRQVSHDSSDVGLRKKLTVIYPSDTVGTKDQFLLVSPNAPQQWLSPTSTQTKPTPFTTTQTTSSATITQTPSTPSTTTQTISSATTPEPTLTSTVDLFPVVKSAPAVFQLTGRHQVSGSPLEMVTQTPVVYTVPDYYQHVCLPLIGLIGAGLIAGLAILGALLCGACMCHKYRRQLKRNKQSFSPIYSNPRPVATPVSRHYLSDI</sequence>
<dbReference type="AlphaFoldDB" id="A0A1W0X9Y8"/>
<feature type="domain" description="ZP" evidence="5">
    <location>
        <begin position="113"/>
        <end position="533"/>
    </location>
</feature>
<dbReference type="Gene3D" id="2.60.40.4100">
    <property type="entry name" value="Zona pellucida, ZP-C domain"/>
    <property type="match status" value="1"/>
</dbReference>
<dbReference type="InterPro" id="IPR001507">
    <property type="entry name" value="ZP_dom"/>
</dbReference>
<keyword evidence="3" id="KW-0472">Membrane</keyword>
<feature type="transmembrane region" description="Helical" evidence="3">
    <location>
        <begin position="781"/>
        <end position="806"/>
    </location>
</feature>
<dbReference type="EMBL" id="MTYJ01000008">
    <property type="protein sequence ID" value="OQV24081.1"/>
    <property type="molecule type" value="Genomic_DNA"/>
</dbReference>
<dbReference type="InterPro" id="IPR056953">
    <property type="entry name" value="CUT_N"/>
</dbReference>
<keyword evidence="7" id="KW-1185">Reference proteome</keyword>
<evidence type="ECO:0000256" key="4">
    <source>
        <dbReference type="SAM" id="SignalP"/>
    </source>
</evidence>
<dbReference type="PANTHER" id="PTHR46560:SF11">
    <property type="entry name" value="GH09980P"/>
    <property type="match status" value="1"/>
</dbReference>
<dbReference type="Proteomes" id="UP000192578">
    <property type="component" value="Unassembled WGS sequence"/>
</dbReference>
<keyword evidence="4" id="KW-0732">Signal</keyword>
<dbReference type="PROSITE" id="PS51034">
    <property type="entry name" value="ZP_2"/>
    <property type="match status" value="1"/>
</dbReference>
<organism evidence="6 7">
    <name type="scientific">Hypsibius exemplaris</name>
    <name type="common">Freshwater tardigrade</name>
    <dbReference type="NCBI Taxonomy" id="2072580"/>
    <lineage>
        <taxon>Eukaryota</taxon>
        <taxon>Metazoa</taxon>
        <taxon>Ecdysozoa</taxon>
        <taxon>Tardigrada</taxon>
        <taxon>Eutardigrada</taxon>
        <taxon>Parachela</taxon>
        <taxon>Hypsibioidea</taxon>
        <taxon>Hypsibiidae</taxon>
        <taxon>Hypsibius</taxon>
    </lineage>
</organism>
<keyword evidence="3" id="KW-1133">Transmembrane helix</keyword>
<dbReference type="OrthoDB" id="10068552at2759"/>
<evidence type="ECO:0000256" key="1">
    <source>
        <dbReference type="ARBA" id="ARBA00023157"/>
    </source>
</evidence>
<evidence type="ECO:0000313" key="6">
    <source>
        <dbReference type="EMBL" id="OQV24081.1"/>
    </source>
</evidence>
<feature type="signal peptide" evidence="4">
    <location>
        <begin position="1"/>
        <end position="21"/>
    </location>
</feature>
<dbReference type="PANTHER" id="PTHR46560">
    <property type="entry name" value="CYPHER, ISOFORM B"/>
    <property type="match status" value="1"/>
</dbReference>
<feature type="compositionally biased region" description="Low complexity" evidence="2">
    <location>
        <begin position="682"/>
        <end position="724"/>
    </location>
</feature>
<dbReference type="Pfam" id="PF25057">
    <property type="entry name" value="CUT_N"/>
    <property type="match status" value="1"/>
</dbReference>
<dbReference type="Pfam" id="PF00100">
    <property type="entry name" value="Zona_pellucida"/>
    <property type="match status" value="1"/>
</dbReference>
<dbReference type="InterPro" id="IPR042235">
    <property type="entry name" value="ZP-C_dom"/>
</dbReference>
<evidence type="ECO:0000259" key="5">
    <source>
        <dbReference type="PROSITE" id="PS51034"/>
    </source>
</evidence>
<accession>A0A1W0X9Y8</accession>
<evidence type="ECO:0000256" key="2">
    <source>
        <dbReference type="SAM" id="MobiDB-lite"/>
    </source>
</evidence>
<keyword evidence="3" id="KW-0812">Transmembrane</keyword>
<feature type="region of interest" description="Disordered" evidence="2">
    <location>
        <begin position="680"/>
        <end position="725"/>
    </location>
</feature>
<keyword evidence="1" id="KW-1015">Disulfide bond</keyword>
<feature type="region of interest" description="Disordered" evidence="2">
    <location>
        <begin position="171"/>
        <end position="202"/>
    </location>
</feature>
<dbReference type="SMART" id="SM00241">
    <property type="entry name" value="ZP"/>
    <property type="match status" value="1"/>
</dbReference>
<evidence type="ECO:0000256" key="3">
    <source>
        <dbReference type="SAM" id="Phobius"/>
    </source>
</evidence>
<reference evidence="7" key="1">
    <citation type="submission" date="2017-01" db="EMBL/GenBank/DDBJ databases">
        <title>Comparative genomics of anhydrobiosis in the tardigrade Hypsibius dujardini.</title>
        <authorList>
            <person name="Yoshida Y."/>
            <person name="Koutsovoulos G."/>
            <person name="Laetsch D."/>
            <person name="Stevens L."/>
            <person name="Kumar S."/>
            <person name="Horikawa D."/>
            <person name="Ishino K."/>
            <person name="Komine S."/>
            <person name="Tomita M."/>
            <person name="Blaxter M."/>
            <person name="Arakawa K."/>
        </authorList>
    </citation>
    <scope>NUCLEOTIDE SEQUENCE [LARGE SCALE GENOMIC DNA]</scope>
    <source>
        <strain evidence="7">Z151</strain>
    </source>
</reference>
<name>A0A1W0X9Y8_HYPEX</name>
<dbReference type="InterPro" id="IPR055355">
    <property type="entry name" value="ZP-C"/>
</dbReference>
<feature type="region of interest" description="Disordered" evidence="2">
    <location>
        <begin position="80"/>
        <end position="105"/>
    </location>
</feature>
<gene>
    <name evidence="6" type="ORF">BV898_02036</name>
</gene>
<protein>
    <recommendedName>
        <fullName evidence="5">ZP domain-containing protein</fullName>
    </recommendedName>
</protein>
<feature type="chain" id="PRO_5013207052" description="ZP domain-containing protein" evidence="4">
    <location>
        <begin position="22"/>
        <end position="842"/>
    </location>
</feature>